<keyword evidence="4 6" id="KW-0456">Lyase</keyword>
<dbReference type="PRINTS" id="PR00145">
    <property type="entry name" value="ARGSUCLYASE"/>
</dbReference>
<proteinExistence type="predicted"/>
<dbReference type="Gene3D" id="1.10.275.10">
    <property type="entry name" value="Fumarase/aspartase (N-terminal domain)"/>
    <property type="match status" value="1"/>
</dbReference>
<dbReference type="InterPro" id="IPR009049">
    <property type="entry name" value="Argininosuccinate_lyase"/>
</dbReference>
<comment type="caution">
    <text evidence="6">The sequence shown here is derived from an EMBL/GenBank/DDBJ whole genome shotgun (WGS) entry which is preliminary data.</text>
</comment>
<name>A0AAP6B4K4_9ACTN</name>
<dbReference type="GO" id="GO:0004056">
    <property type="term" value="F:argininosuccinate lyase activity"/>
    <property type="evidence" value="ECO:0007669"/>
    <property type="project" value="UniProtKB-EC"/>
</dbReference>
<dbReference type="GO" id="GO:0042450">
    <property type="term" value="P:L-arginine biosynthetic process via ornithine"/>
    <property type="evidence" value="ECO:0007669"/>
    <property type="project" value="InterPro"/>
</dbReference>
<keyword evidence="3" id="KW-0055">Arginine biosynthesis</keyword>
<dbReference type="InterPro" id="IPR024083">
    <property type="entry name" value="Fumarase/histidase_N"/>
</dbReference>
<gene>
    <name evidence="6" type="ORF">PV399_00245</name>
    <name evidence="7" type="ORF">PV666_11555</name>
</gene>
<reference evidence="6 8" key="1">
    <citation type="journal article" date="2023" name="Microb. Genom.">
        <title>Mesoterricola silvestris gen. nov., sp. nov., Mesoterricola sediminis sp. nov., Geothrix oryzae sp. nov., Geothrix edaphica sp. nov., Geothrix rubra sp. nov., and Geothrix limicola sp. nov., six novel members of Acidobacteriota isolated from soils.</title>
        <authorList>
            <person name="Weisberg A.J."/>
            <person name="Pearce E."/>
            <person name="Kramer C.G."/>
            <person name="Chang J.H."/>
            <person name="Clarke C.R."/>
        </authorList>
    </citation>
    <scope>NUCLEOTIDE SEQUENCE</scope>
    <source>
        <strain evidence="7 8">NB05-1H</strain>
        <strain evidence="6">NRRL_B-16521</strain>
    </source>
</reference>
<evidence type="ECO:0000256" key="2">
    <source>
        <dbReference type="ARBA" id="ARBA00012338"/>
    </source>
</evidence>
<feature type="domain" description="Fumarate lyase N-terminal" evidence="5">
    <location>
        <begin position="41"/>
        <end position="297"/>
    </location>
</feature>
<dbReference type="EMBL" id="JARAWC010000001">
    <property type="protein sequence ID" value="MDX2958153.1"/>
    <property type="molecule type" value="Genomic_DNA"/>
</dbReference>
<evidence type="ECO:0000313" key="8">
    <source>
        <dbReference type="Proteomes" id="UP001272987"/>
    </source>
</evidence>
<dbReference type="Proteomes" id="UP001272987">
    <property type="component" value="Unassembled WGS sequence"/>
</dbReference>
<dbReference type="InterPro" id="IPR008948">
    <property type="entry name" value="L-Aspartase-like"/>
</dbReference>
<dbReference type="InterPro" id="IPR000362">
    <property type="entry name" value="Fumarate_lyase_fam"/>
</dbReference>
<dbReference type="EC" id="4.3.2.1" evidence="2"/>
<evidence type="ECO:0000313" key="6">
    <source>
        <dbReference type="EMBL" id="MDX2958153.1"/>
    </source>
</evidence>
<dbReference type="Proteomes" id="UP001282288">
    <property type="component" value="Unassembled WGS sequence"/>
</dbReference>
<evidence type="ECO:0000259" key="5">
    <source>
        <dbReference type="Pfam" id="PF00206"/>
    </source>
</evidence>
<dbReference type="PANTHER" id="PTHR43814">
    <property type="entry name" value="ARGININOSUCCINATE LYASE"/>
    <property type="match status" value="1"/>
</dbReference>
<dbReference type="SUPFAM" id="SSF48557">
    <property type="entry name" value="L-aspartase-like"/>
    <property type="match status" value="1"/>
</dbReference>
<keyword evidence="3" id="KW-0028">Amino-acid biosynthesis</keyword>
<evidence type="ECO:0000256" key="1">
    <source>
        <dbReference type="ARBA" id="ARBA00004941"/>
    </source>
</evidence>
<organism evidence="6 9">
    <name type="scientific">Streptomyces acidiscabies</name>
    <dbReference type="NCBI Taxonomy" id="42234"/>
    <lineage>
        <taxon>Bacteria</taxon>
        <taxon>Bacillati</taxon>
        <taxon>Actinomycetota</taxon>
        <taxon>Actinomycetes</taxon>
        <taxon>Kitasatosporales</taxon>
        <taxon>Streptomycetaceae</taxon>
        <taxon>Streptomyces</taxon>
    </lineage>
</organism>
<dbReference type="Gene3D" id="1.20.200.10">
    <property type="entry name" value="Fumarase/aspartase (Central domain)"/>
    <property type="match status" value="1"/>
</dbReference>
<evidence type="ECO:0000313" key="7">
    <source>
        <dbReference type="EMBL" id="MDX3018520.1"/>
    </source>
</evidence>
<dbReference type="PANTHER" id="PTHR43814:SF1">
    <property type="entry name" value="ARGININOSUCCINATE LYASE"/>
    <property type="match status" value="1"/>
</dbReference>
<evidence type="ECO:0000313" key="9">
    <source>
        <dbReference type="Proteomes" id="UP001282288"/>
    </source>
</evidence>
<dbReference type="EMBL" id="JARAWP010000006">
    <property type="protein sequence ID" value="MDX3018520.1"/>
    <property type="molecule type" value="Genomic_DNA"/>
</dbReference>
<evidence type="ECO:0000256" key="4">
    <source>
        <dbReference type="ARBA" id="ARBA00023239"/>
    </source>
</evidence>
<evidence type="ECO:0000256" key="3">
    <source>
        <dbReference type="ARBA" id="ARBA00022571"/>
    </source>
</evidence>
<dbReference type="Gene3D" id="1.10.40.30">
    <property type="entry name" value="Fumarase/aspartase (C-terminal domain)"/>
    <property type="match status" value="1"/>
</dbReference>
<dbReference type="AlphaFoldDB" id="A0AAP6B4K4"/>
<keyword evidence="8" id="KW-1185">Reference proteome</keyword>
<dbReference type="GO" id="GO:0005829">
    <property type="term" value="C:cytosol"/>
    <property type="evidence" value="ECO:0007669"/>
    <property type="project" value="TreeGrafter"/>
</dbReference>
<sequence>MPDNRLSGRISAAPSDLLHREILEPQFRYEAEHLLPWYVAIEKVLALEYSRMNLIEKDDARRIGSLLDEISTEGLQADPEANYSDIAFAVERHVEQRLDPAVPRWHVDRSRNDLQACAQLLFGRSQVLRAAGALTAFGRAAHRLAAAHTDTPMPGYTHLQSAQIITPGFYLAALTDRVIHALERFLTTYRGIDLCPLGAGAMAGQEIPWDRAEMARLLGFRAANPHALTSVASRDWVVEVTAELSLLATWLGRFCTDLMAWGSSEYGLIELPDELSGISSAMPQKKNYPVLERIRGRTAHLVSLHLDAVLGQRNTSYSNSVEVSKEAGAHVLGSFDTLCSTLGLFTTVLEHLRFREERALALCEREYLGGFSLANLLTLEEGVPWRRAQVVAGQFITACVEKGLPPAQADPELLRAVAVQNGFELSRPEHLVAESFDVRRGLLRKSSPGSAHPDAVRALLAEQAQRLDELDKEWAACAGTVDAALARTDGLLGIGAAKNGDDAR</sequence>
<accession>A0AAP6B4K4</accession>
<dbReference type="InterPro" id="IPR022761">
    <property type="entry name" value="Fumarate_lyase_N"/>
</dbReference>
<dbReference type="Pfam" id="PF00206">
    <property type="entry name" value="Lyase_1"/>
    <property type="match status" value="1"/>
</dbReference>
<dbReference type="PRINTS" id="PR00149">
    <property type="entry name" value="FUMRATELYASE"/>
</dbReference>
<dbReference type="GeneID" id="69808187"/>
<comment type="pathway">
    <text evidence="1">Amino-acid biosynthesis; L-arginine biosynthesis; L-arginine from L-ornithine and carbamoyl phosphate: step 3/3.</text>
</comment>
<protein>
    <recommendedName>
        <fullName evidence="2">argininosuccinate lyase</fullName>
        <ecNumber evidence="2">4.3.2.1</ecNumber>
    </recommendedName>
</protein>
<dbReference type="RefSeq" id="WP_029184067.1">
    <property type="nucleotide sequence ID" value="NZ_CP122369.1"/>
</dbReference>